<dbReference type="InterPro" id="IPR021683">
    <property type="entry name" value="DUF3267"/>
</dbReference>
<name>A0A7C2B302_THERO</name>
<reference evidence="1" key="1">
    <citation type="journal article" date="2020" name="mSystems">
        <title>Genome- and Community-Level Interaction Insights into Carbon Utilization and Element Cycling Functions of Hydrothermarchaeota in Hydrothermal Sediment.</title>
        <authorList>
            <person name="Zhou Z."/>
            <person name="Liu Y."/>
            <person name="Xu W."/>
            <person name="Pan J."/>
            <person name="Luo Z.H."/>
            <person name="Li M."/>
        </authorList>
    </citation>
    <scope>NUCLEOTIDE SEQUENCE [LARGE SCALE GENOMIC DNA]</scope>
    <source>
        <strain evidence="1">SpSt-222</strain>
    </source>
</reference>
<protein>
    <submittedName>
        <fullName evidence="1">DUF3267 domain-containing protein</fullName>
    </submittedName>
</protein>
<comment type="caution">
    <text evidence="1">The sequence shown here is derived from an EMBL/GenBank/DDBJ whole genome shotgun (WGS) entry which is preliminary data.</text>
</comment>
<organism evidence="1">
    <name type="scientific">Thermomicrobium roseum</name>
    <dbReference type="NCBI Taxonomy" id="500"/>
    <lineage>
        <taxon>Bacteria</taxon>
        <taxon>Pseudomonadati</taxon>
        <taxon>Thermomicrobiota</taxon>
        <taxon>Thermomicrobia</taxon>
        <taxon>Thermomicrobiales</taxon>
        <taxon>Thermomicrobiaceae</taxon>
        <taxon>Thermomicrobium</taxon>
    </lineage>
</organism>
<dbReference type="EMBL" id="DSJL01000011">
    <property type="protein sequence ID" value="HEF66397.1"/>
    <property type="molecule type" value="Genomic_DNA"/>
</dbReference>
<evidence type="ECO:0000313" key="1">
    <source>
        <dbReference type="EMBL" id="HEF66397.1"/>
    </source>
</evidence>
<accession>A0A7C2B302</accession>
<gene>
    <name evidence="1" type="ORF">ENP47_12490</name>
</gene>
<proteinExistence type="predicted"/>
<sequence length="213" mass="22693">MRILFGPPPPDPSFDPQPPWRALREPRHIAAVIVLALPLGALAAVGYLVLALLLHPTGEFVLSFGQGAVVALLLFVPVHELLHAVAVPGSLGSPQLVVGVWPRAALVYVHYNGELGRARWLLVALLPLSAISLVTLILTQLVPPWEDFLLTFGVFNALGSGGDLLAAALVVAGVPRGARLRNQGWRTYWRPPGMESDSARCVQSASSSSAENL</sequence>
<dbReference type="AlphaFoldDB" id="A0A7C2B302"/>
<dbReference type="Pfam" id="PF11667">
    <property type="entry name" value="DUF3267"/>
    <property type="match status" value="1"/>
</dbReference>